<evidence type="ECO:0000313" key="7">
    <source>
        <dbReference type="Proteomes" id="UP000247903"/>
    </source>
</evidence>
<dbReference type="Proteomes" id="UP000247903">
    <property type="component" value="Unassembled WGS sequence"/>
</dbReference>
<dbReference type="InterPro" id="IPR007156">
    <property type="entry name" value="MamQ_LemA"/>
</dbReference>
<accession>A0A2V4BLF9</accession>
<protein>
    <submittedName>
        <fullName evidence="6">Uncharacterized protein</fullName>
    </submittedName>
</protein>
<comment type="similarity">
    <text evidence="2">Belongs to the LemA family.</text>
</comment>
<dbReference type="GO" id="GO:0016020">
    <property type="term" value="C:membrane"/>
    <property type="evidence" value="ECO:0007669"/>
    <property type="project" value="UniProtKB-SubCell"/>
</dbReference>
<evidence type="ECO:0000256" key="4">
    <source>
        <dbReference type="ARBA" id="ARBA00022989"/>
    </source>
</evidence>
<dbReference type="InterPro" id="IPR023353">
    <property type="entry name" value="LemA-like_dom_sf"/>
</dbReference>
<evidence type="ECO:0000256" key="2">
    <source>
        <dbReference type="ARBA" id="ARBA00008854"/>
    </source>
</evidence>
<keyword evidence="3" id="KW-0812">Transmembrane</keyword>
<dbReference type="Pfam" id="PF04011">
    <property type="entry name" value="LemA"/>
    <property type="match status" value="1"/>
</dbReference>
<name>A0A2V4BLF9_9FLAO</name>
<evidence type="ECO:0000256" key="3">
    <source>
        <dbReference type="ARBA" id="ARBA00022692"/>
    </source>
</evidence>
<reference evidence="6 7" key="1">
    <citation type="submission" date="2018-05" db="EMBL/GenBank/DDBJ databases">
        <title>Flavobacterium sp. strain IMCC34759, incomplete genome.</title>
        <authorList>
            <person name="Joung Y."/>
            <person name="Cho J."/>
        </authorList>
    </citation>
    <scope>NUCLEOTIDE SEQUENCE [LARGE SCALE GENOMIC DNA]</scope>
    <source>
        <strain evidence="6 7">IMCC34759</strain>
    </source>
</reference>
<comment type="subcellular location">
    <subcellularLocation>
        <location evidence="1">Membrane</location>
        <topology evidence="1">Single-pass membrane protein</topology>
    </subcellularLocation>
</comment>
<evidence type="ECO:0000256" key="5">
    <source>
        <dbReference type="ARBA" id="ARBA00023136"/>
    </source>
</evidence>
<keyword evidence="4" id="KW-1133">Transmembrane helix</keyword>
<evidence type="ECO:0000313" key="6">
    <source>
        <dbReference type="EMBL" id="PXY39806.1"/>
    </source>
</evidence>
<organism evidence="6 7">
    <name type="scientific">Flavobacterium cheongpyeongense</name>
    <dbReference type="NCBI Taxonomy" id="2212651"/>
    <lineage>
        <taxon>Bacteria</taxon>
        <taxon>Pseudomonadati</taxon>
        <taxon>Bacteroidota</taxon>
        <taxon>Flavobacteriia</taxon>
        <taxon>Flavobacteriales</taxon>
        <taxon>Flavobacteriaceae</taxon>
        <taxon>Flavobacterium</taxon>
    </lineage>
</organism>
<evidence type="ECO:0000256" key="1">
    <source>
        <dbReference type="ARBA" id="ARBA00004167"/>
    </source>
</evidence>
<dbReference type="AlphaFoldDB" id="A0A2V4BLF9"/>
<gene>
    <name evidence="6" type="ORF">DMB65_16190</name>
</gene>
<dbReference type="EMBL" id="QJHK01000015">
    <property type="protein sequence ID" value="PXY39806.1"/>
    <property type="molecule type" value="Genomic_DNA"/>
</dbReference>
<keyword evidence="7" id="KW-1185">Reference proteome</keyword>
<dbReference type="SUPFAM" id="SSF140478">
    <property type="entry name" value="LemA-like"/>
    <property type="match status" value="1"/>
</dbReference>
<dbReference type="Gene3D" id="1.20.1440.20">
    <property type="entry name" value="LemA-like domain"/>
    <property type="match status" value="1"/>
</dbReference>
<proteinExistence type="inferred from homology"/>
<sequence>MDMKNTIILTIFFLFQNSNVCAQDKSEINQKWTELKDQFKHKTEVVFEFTSKLQKSKKIDKKELEKTDFYASEFSKVFENKVLNKEIVSKVKQANDLLNTHLVRILVNLESDFKLKSQESIISLYDQLSTIENLILADIMRYNEVCIKQNSKVLIFKTHDKNGSPSIEF</sequence>
<keyword evidence="5" id="KW-0472">Membrane</keyword>
<comment type="caution">
    <text evidence="6">The sequence shown here is derived from an EMBL/GenBank/DDBJ whole genome shotgun (WGS) entry which is preliminary data.</text>
</comment>